<comment type="similarity">
    <text evidence="1">Belongs to the peptidase C15 family.</text>
</comment>
<dbReference type="CDD" id="cd00501">
    <property type="entry name" value="Peptidase_C15"/>
    <property type="match status" value="1"/>
</dbReference>
<comment type="catalytic activity">
    <reaction evidence="6">
        <text>Release of an N-terminal pyroglutamyl group from a polypeptide, the second amino acid generally not being Pro.</text>
        <dbReference type="EC" id="3.4.19.3"/>
    </reaction>
</comment>
<dbReference type="PANTHER" id="PTHR23402">
    <property type="entry name" value="PROTEASE FAMILY C15 PYROGLUTAMYL-PEPTIDASE I-RELATED"/>
    <property type="match status" value="1"/>
</dbReference>
<keyword evidence="5" id="KW-0788">Thiol protease</keyword>
<dbReference type="Pfam" id="PF01470">
    <property type="entry name" value="Peptidase_C15"/>
    <property type="match status" value="1"/>
</dbReference>
<dbReference type="GO" id="GO:0006508">
    <property type="term" value="P:proteolysis"/>
    <property type="evidence" value="ECO:0007669"/>
    <property type="project" value="UniProtKB-KW"/>
</dbReference>
<keyword evidence="2" id="KW-0963">Cytoplasm</keyword>
<dbReference type="PRINTS" id="PR00706">
    <property type="entry name" value="PYROGLUPTASE"/>
</dbReference>
<dbReference type="GO" id="GO:0016920">
    <property type="term" value="F:pyroglutamyl-peptidase activity"/>
    <property type="evidence" value="ECO:0007669"/>
    <property type="project" value="UniProtKB-EC"/>
</dbReference>
<evidence type="ECO:0000256" key="1">
    <source>
        <dbReference type="ARBA" id="ARBA00006641"/>
    </source>
</evidence>
<dbReference type="InterPro" id="IPR000816">
    <property type="entry name" value="Peptidase_C15"/>
</dbReference>
<gene>
    <name evidence="7" type="ORF">CQR46_1438</name>
</gene>
<dbReference type="InterPro" id="IPR033694">
    <property type="entry name" value="PGPEP1_Cys_AS"/>
</dbReference>
<dbReference type="Proteomes" id="UP000233730">
    <property type="component" value="Unassembled WGS sequence"/>
</dbReference>
<organism evidence="7 8">
    <name type="scientific">Bifidobacterium pseudolongum subsp. globosum</name>
    <dbReference type="NCBI Taxonomy" id="1690"/>
    <lineage>
        <taxon>Bacteria</taxon>
        <taxon>Bacillati</taxon>
        <taxon>Actinomycetota</taxon>
        <taxon>Actinomycetes</taxon>
        <taxon>Bifidobacteriales</taxon>
        <taxon>Bifidobacteriaceae</taxon>
        <taxon>Bifidobacterium</taxon>
    </lineage>
</organism>
<evidence type="ECO:0000313" key="7">
    <source>
        <dbReference type="EMBL" id="PKU89464.1"/>
    </source>
</evidence>
<dbReference type="PANTHER" id="PTHR23402:SF1">
    <property type="entry name" value="PYROGLUTAMYL-PEPTIDASE I"/>
    <property type="match status" value="1"/>
</dbReference>
<evidence type="ECO:0000256" key="6">
    <source>
        <dbReference type="PROSITE-ProRule" id="PRU10077"/>
    </source>
</evidence>
<name>A0A2N3QFM4_9BIFI</name>
<evidence type="ECO:0000256" key="4">
    <source>
        <dbReference type="ARBA" id="ARBA00022801"/>
    </source>
</evidence>
<dbReference type="PIRSF" id="PIRSF015592">
    <property type="entry name" value="Prld-crbxl_pptds"/>
    <property type="match status" value="1"/>
</dbReference>
<dbReference type="AlphaFoldDB" id="A0A2N3QFM4"/>
<reference evidence="7 8" key="1">
    <citation type="submission" date="2017-10" db="EMBL/GenBank/DDBJ databases">
        <title>Bifidobacterium genomics.</title>
        <authorList>
            <person name="Lugli G.A."/>
            <person name="Milani C."/>
            <person name="Mancabelli L."/>
        </authorList>
    </citation>
    <scope>NUCLEOTIDE SEQUENCE [LARGE SCALE GENOMIC DNA]</scope>
    <source>
        <strain evidence="7 8">1524B</strain>
    </source>
</reference>
<comment type="caution">
    <text evidence="7">The sequence shown here is derived from an EMBL/GenBank/DDBJ whole genome shotgun (WGS) entry which is preliminary data.</text>
</comment>
<evidence type="ECO:0000256" key="5">
    <source>
        <dbReference type="ARBA" id="ARBA00022807"/>
    </source>
</evidence>
<evidence type="ECO:0000256" key="3">
    <source>
        <dbReference type="ARBA" id="ARBA00022670"/>
    </source>
</evidence>
<dbReference type="Gene3D" id="3.40.630.20">
    <property type="entry name" value="Peptidase C15, pyroglutamyl peptidase I-like"/>
    <property type="match status" value="1"/>
</dbReference>
<dbReference type="InterPro" id="IPR016125">
    <property type="entry name" value="Peptidase_C15-like"/>
</dbReference>
<keyword evidence="4" id="KW-0378">Hydrolase</keyword>
<dbReference type="InterPro" id="IPR036440">
    <property type="entry name" value="Peptidase_C15-like_sf"/>
</dbReference>
<proteinExistence type="inferred from homology"/>
<dbReference type="GO" id="GO:0005829">
    <property type="term" value="C:cytosol"/>
    <property type="evidence" value="ECO:0007669"/>
    <property type="project" value="InterPro"/>
</dbReference>
<dbReference type="SUPFAM" id="SSF53182">
    <property type="entry name" value="Pyrrolidone carboxyl peptidase (pyroglutamate aminopeptidase)"/>
    <property type="match status" value="1"/>
</dbReference>
<keyword evidence="3" id="KW-0645">Protease</keyword>
<dbReference type="EMBL" id="PCGZ01000009">
    <property type="protein sequence ID" value="PKU89464.1"/>
    <property type="molecule type" value="Genomic_DNA"/>
</dbReference>
<evidence type="ECO:0000256" key="2">
    <source>
        <dbReference type="ARBA" id="ARBA00022490"/>
    </source>
</evidence>
<sequence length="229" mass="24940">MPMQELSVVISGFDPYEGIAVNPALIVPDTLAEEGIAVDPNDFEDPLHGVDVRIHAVHMPVSFGKAWPMLNETLDRVHPHIVIATGLKQAARGILLERCAINLKDTTRPDADNVIPGQRLIDADGPAAYWTGLPLRAILNAFAADDIPASLSSDAGTFVCNALFYHLQAWAARQPRPTMCGFVNLPPVNEQPHPQHGLPLAQQITAGRDVVREAARYYKRPMGPDILIP</sequence>
<evidence type="ECO:0000313" key="8">
    <source>
        <dbReference type="Proteomes" id="UP000233730"/>
    </source>
</evidence>
<dbReference type="EC" id="3.4.19.3" evidence="6"/>
<dbReference type="PROSITE" id="PS01334">
    <property type="entry name" value="PYRASE_CYS"/>
    <property type="match status" value="1"/>
</dbReference>
<accession>A0A2N3QFM4</accession>
<feature type="active site" evidence="6">
    <location>
        <position position="160"/>
    </location>
</feature>
<protein>
    <recommendedName>
        <fullName evidence="6">Pyroglutamyl-peptidase I</fullName>
        <ecNumber evidence="6">3.4.19.3</ecNumber>
    </recommendedName>
</protein>